<name>A0A1H5C058_9ACTN</name>
<dbReference type="Pfam" id="PF09848">
    <property type="entry name" value="SLFN-g3_helicase"/>
    <property type="match status" value="1"/>
</dbReference>
<dbReference type="InterPro" id="IPR018647">
    <property type="entry name" value="SLFN_3-like_DNA/RNA_helicase"/>
</dbReference>
<dbReference type="Proteomes" id="UP000182375">
    <property type="component" value="Unassembled WGS sequence"/>
</dbReference>
<protein>
    <recommendedName>
        <fullName evidence="1">AAA+ ATPase domain-containing protein</fullName>
    </recommendedName>
</protein>
<evidence type="ECO:0000259" key="1">
    <source>
        <dbReference type="SMART" id="SM00382"/>
    </source>
</evidence>
<dbReference type="SMART" id="SM00382">
    <property type="entry name" value="AAA"/>
    <property type="match status" value="1"/>
</dbReference>
<gene>
    <name evidence="2" type="ORF">SAMN04490357_5259</name>
</gene>
<dbReference type="SUPFAM" id="SSF52540">
    <property type="entry name" value="P-loop containing nucleoside triphosphate hydrolases"/>
    <property type="match status" value="1"/>
</dbReference>
<sequence length="625" mass="69257">MEWFVSLLRMSARSLSDQCSDGAFFERLARKYRSVLSRAPSPSERQSWENSLPALAEVLRDAGLDEVEVLIEYRLPLTSLRADVILAGSHPATGRPSYVIVELKQWSEARLVPGTDDLCLVPRMGNRPVLHPVAQVRRYCDYLQDFTNVLSDQEDAVAGVAYLHYAVDRDVSELLRHADAKAQLFTDTSRGELIRYLQGRLSALDGSPEGDSLLASPQAPGRQLMRAAAAEIIDGGAFLLMDEQEVAARLVKRAAGLSRQSDRKEVIVISGGPGSGKSVIALHLMGHLGRNGRSVVHATGSKSFTTTLRHVVGARNGRIPKLFRYFFDFTNAERNGLDVLICDEAHRIRQRSSGQGAYAGQRSGRSQVEELIDAARVPVFLLDEHQVVRPGEMGSVKAIDEAARARACIVRHVDLNSQFRCGGSRAYEYWVLRLLGLEPGGPIQWKLEENFELLVAESPQRMEGYLRSRQESGYTSRITAGFCWQWSDPRNDGSLVDDVVIGAWRKPWNLRGARAVGGAPISSLWATDPSGFEQIGCIYTAQGFEYAWNGVIFGPDLVWRGNGWRAVREGSKDYAVKKAAPEDFDRLIRNTYKVLLTRGLAGTVIYSTDPETRAMLGNLIPARLN</sequence>
<dbReference type="Gene3D" id="3.40.50.300">
    <property type="entry name" value="P-loop containing nucleotide triphosphate hydrolases"/>
    <property type="match status" value="1"/>
</dbReference>
<evidence type="ECO:0000313" key="3">
    <source>
        <dbReference type="Proteomes" id="UP000182375"/>
    </source>
</evidence>
<evidence type="ECO:0000313" key="2">
    <source>
        <dbReference type="EMBL" id="SED59907.1"/>
    </source>
</evidence>
<accession>A0A1H5C058</accession>
<proteinExistence type="predicted"/>
<dbReference type="EMBL" id="FNTD01000004">
    <property type="protein sequence ID" value="SED59907.1"/>
    <property type="molecule type" value="Genomic_DNA"/>
</dbReference>
<reference evidence="2 3" key="1">
    <citation type="submission" date="2016-10" db="EMBL/GenBank/DDBJ databases">
        <authorList>
            <person name="de Groot N.N."/>
        </authorList>
    </citation>
    <scope>NUCLEOTIDE SEQUENCE [LARGE SCALE GENOMIC DNA]</scope>
    <source>
        <strain evidence="2 3">DSM 40306</strain>
    </source>
</reference>
<dbReference type="InterPro" id="IPR027417">
    <property type="entry name" value="P-loop_NTPase"/>
</dbReference>
<organism evidence="2 3">
    <name type="scientific">Streptomyces misionensis</name>
    <dbReference type="NCBI Taxonomy" id="67331"/>
    <lineage>
        <taxon>Bacteria</taxon>
        <taxon>Bacillati</taxon>
        <taxon>Actinomycetota</taxon>
        <taxon>Actinomycetes</taxon>
        <taxon>Kitasatosporales</taxon>
        <taxon>Streptomycetaceae</taxon>
        <taxon>Streptomyces</taxon>
    </lineage>
</organism>
<dbReference type="STRING" id="67331.SAMN04490357_5259"/>
<feature type="domain" description="AAA+ ATPase" evidence="1">
    <location>
        <begin position="263"/>
        <end position="417"/>
    </location>
</feature>
<dbReference type="AlphaFoldDB" id="A0A1H5C058"/>
<dbReference type="InterPro" id="IPR003593">
    <property type="entry name" value="AAA+_ATPase"/>
</dbReference>
<dbReference type="CDD" id="cd00009">
    <property type="entry name" value="AAA"/>
    <property type="match status" value="1"/>
</dbReference>